<reference evidence="1" key="2">
    <citation type="submission" date="2020-09" db="EMBL/GenBank/DDBJ databases">
        <authorList>
            <person name="Sun Q."/>
            <person name="Zhou Y."/>
        </authorList>
    </citation>
    <scope>NUCLEOTIDE SEQUENCE</scope>
    <source>
        <strain evidence="1">CGMCC 1.15330</strain>
    </source>
</reference>
<comment type="caution">
    <text evidence="1">The sequence shown here is derived from an EMBL/GenBank/DDBJ whole genome shotgun (WGS) entry which is preliminary data.</text>
</comment>
<evidence type="ECO:0000313" key="2">
    <source>
        <dbReference type="Proteomes" id="UP000623067"/>
    </source>
</evidence>
<accession>A0A916TCD7</accession>
<dbReference type="Proteomes" id="UP000623067">
    <property type="component" value="Unassembled WGS sequence"/>
</dbReference>
<evidence type="ECO:0000313" key="1">
    <source>
        <dbReference type="EMBL" id="GGB39930.1"/>
    </source>
</evidence>
<dbReference type="EMBL" id="BMIH01000004">
    <property type="protein sequence ID" value="GGB39930.1"/>
    <property type="molecule type" value="Genomic_DNA"/>
</dbReference>
<sequence>MRGRLFAGISAHPHIVFVHDSFYGNTRQDEGADEASTEGDHDDWFGDDYFKPLSDDVTALVTDLLDRHDVQVVPYERNVEINVLAASFVDEQQRNVLFRFYVPKGKAWARVSTAEQNPATVAV</sequence>
<dbReference type="AlphaFoldDB" id="A0A916TCD7"/>
<keyword evidence="2" id="KW-1185">Reference proteome</keyword>
<organism evidence="1 2">
    <name type="scientific">Sphingomonas metalli</name>
    <dbReference type="NCBI Taxonomy" id="1779358"/>
    <lineage>
        <taxon>Bacteria</taxon>
        <taxon>Pseudomonadati</taxon>
        <taxon>Pseudomonadota</taxon>
        <taxon>Alphaproteobacteria</taxon>
        <taxon>Sphingomonadales</taxon>
        <taxon>Sphingomonadaceae</taxon>
        <taxon>Sphingomonas</taxon>
    </lineage>
</organism>
<dbReference type="RefSeq" id="WP_188660018.1">
    <property type="nucleotide sequence ID" value="NZ_BMIH01000004.1"/>
</dbReference>
<name>A0A916TCD7_9SPHN</name>
<protein>
    <submittedName>
        <fullName evidence="1">Uncharacterized protein</fullName>
    </submittedName>
</protein>
<proteinExistence type="predicted"/>
<gene>
    <name evidence="1" type="ORF">GCM10011380_31790</name>
</gene>
<reference evidence="1" key="1">
    <citation type="journal article" date="2014" name="Int. J. Syst. Evol. Microbiol.">
        <title>Complete genome sequence of Corynebacterium casei LMG S-19264T (=DSM 44701T), isolated from a smear-ripened cheese.</title>
        <authorList>
            <consortium name="US DOE Joint Genome Institute (JGI-PGF)"/>
            <person name="Walter F."/>
            <person name="Albersmeier A."/>
            <person name="Kalinowski J."/>
            <person name="Ruckert C."/>
        </authorList>
    </citation>
    <scope>NUCLEOTIDE SEQUENCE</scope>
    <source>
        <strain evidence="1">CGMCC 1.15330</strain>
    </source>
</reference>